<feature type="region of interest" description="Disordered" evidence="1">
    <location>
        <begin position="428"/>
        <end position="450"/>
    </location>
</feature>
<evidence type="ECO:0000256" key="1">
    <source>
        <dbReference type="SAM" id="MobiDB-lite"/>
    </source>
</evidence>
<sequence>MGREKKAVPGVAAGNHAKDRHKRDRKGNLIDWAAPLPPGLVARPARPEPNPKHKSYLEFVENKDKKKKLEIEFTEDRNPPPGFQFVPNGNPALTTACKEMSRELGAMIFIVTSSSGHYSQKLSLHLNRIGHHIRETIVEQARDSLGQDAQCFGGADIGRPEPIPERQEDIDKQADAAIRDLFPRIPNTDRQMIIEHAFNKTSKHKTGEPLVGLAADLTLSRRVQLAVLAHIRHNHTRYDQLLRETSYVFARKAVETLCLDILVKWRGDEENGRDDLNEILREVVVISDSDSEDEEDEDDEDADQSSDVSSGHALSDDGMDKQLPPSRQVLPPASQAVTSPNGRSHRGPGGSHTTQKVKKTARKERRPPNKAHRGFSRYQAVREQAWHQAVERQRLGNDEPIRSAAPATSILNRSASHGSQLWRPAEAAYTSHEVRRSQHPQESPVHVQRHSRNNTVHHIEAPQADWDRPAHENAPRRIASSGSYRLPLETSNRELPPSDRFGPIVGPRAELHTDSEVSRLRLYDQDLKDYPVRSIETNSPESSHFPAQFQGPSYRQERRYPQGAAPSTETAFFTRSPAMISADFDAAQHHRANSQEEFVRLPPRYEAGHAMPAHGHRPEPQVTRYSDPRGAARSYAPSGLHHSSTYHDTAIVHHDGPRPVLRSESRPIWIEDDDGGLRSESRPVLIQDHSQPWQNGIDSAHFPSGARPVSVIRGIPDMHRPEPMYNENNNVRQMDTRGSRHVKSLSDDFVEIVRISDSRFPPRYEPHQMQVDARGYEVRPSGLQHHEFRQAPNGGERYELRSQYPPQQRVDRVVRRVEEPLTRHDMVLPDAARQPNAYVATGQRTERVVGIEYLPTSHAHEPHPYTRRLAPQDPNGLQYQFRATSAVPSSYPGPEYQPPSGHPLVRRDRVIVLE</sequence>
<evidence type="ECO:0000259" key="2">
    <source>
        <dbReference type="Pfam" id="PF10056"/>
    </source>
</evidence>
<evidence type="ECO:0000313" key="3">
    <source>
        <dbReference type="EMBL" id="KAK3683507.1"/>
    </source>
</evidence>
<feature type="compositionally biased region" description="Acidic residues" evidence="1">
    <location>
        <begin position="289"/>
        <end position="304"/>
    </location>
</feature>
<feature type="region of interest" description="Disordered" evidence="1">
    <location>
        <begin position="609"/>
        <end position="643"/>
    </location>
</feature>
<dbReference type="AlphaFoldDB" id="A0AAE0X2X1"/>
<dbReference type="Proteomes" id="UP001270362">
    <property type="component" value="Unassembled WGS sequence"/>
</dbReference>
<accession>A0AAE0X2X1</accession>
<dbReference type="Pfam" id="PF10056">
    <property type="entry name" value="DUF2293"/>
    <property type="match status" value="1"/>
</dbReference>
<feature type="compositionally biased region" description="Basic residues" evidence="1">
    <location>
        <begin position="355"/>
        <end position="375"/>
    </location>
</feature>
<evidence type="ECO:0000313" key="4">
    <source>
        <dbReference type="Proteomes" id="UP001270362"/>
    </source>
</evidence>
<protein>
    <recommendedName>
        <fullName evidence="2">DUF2293 domain-containing protein</fullName>
    </recommendedName>
</protein>
<dbReference type="EMBL" id="JAULSO010000004">
    <property type="protein sequence ID" value="KAK3683507.1"/>
    <property type="molecule type" value="Genomic_DNA"/>
</dbReference>
<proteinExistence type="predicted"/>
<comment type="caution">
    <text evidence="3">The sequence shown here is derived from an EMBL/GenBank/DDBJ whole genome shotgun (WGS) entry which is preliminary data.</text>
</comment>
<dbReference type="InterPro" id="IPR018744">
    <property type="entry name" value="DUF2293"/>
</dbReference>
<keyword evidence="4" id="KW-1185">Reference proteome</keyword>
<dbReference type="PANTHER" id="PTHR38113">
    <property type="match status" value="1"/>
</dbReference>
<organism evidence="3 4">
    <name type="scientific">Podospora appendiculata</name>
    <dbReference type="NCBI Taxonomy" id="314037"/>
    <lineage>
        <taxon>Eukaryota</taxon>
        <taxon>Fungi</taxon>
        <taxon>Dikarya</taxon>
        <taxon>Ascomycota</taxon>
        <taxon>Pezizomycotina</taxon>
        <taxon>Sordariomycetes</taxon>
        <taxon>Sordariomycetidae</taxon>
        <taxon>Sordariales</taxon>
        <taxon>Podosporaceae</taxon>
        <taxon>Podospora</taxon>
    </lineage>
</organism>
<reference evidence="3" key="1">
    <citation type="journal article" date="2023" name="Mol. Phylogenet. Evol.">
        <title>Genome-scale phylogeny and comparative genomics of the fungal order Sordariales.</title>
        <authorList>
            <person name="Hensen N."/>
            <person name="Bonometti L."/>
            <person name="Westerberg I."/>
            <person name="Brannstrom I.O."/>
            <person name="Guillou S."/>
            <person name="Cros-Aarteil S."/>
            <person name="Calhoun S."/>
            <person name="Haridas S."/>
            <person name="Kuo A."/>
            <person name="Mondo S."/>
            <person name="Pangilinan J."/>
            <person name="Riley R."/>
            <person name="LaButti K."/>
            <person name="Andreopoulos B."/>
            <person name="Lipzen A."/>
            <person name="Chen C."/>
            <person name="Yan M."/>
            <person name="Daum C."/>
            <person name="Ng V."/>
            <person name="Clum A."/>
            <person name="Steindorff A."/>
            <person name="Ohm R.A."/>
            <person name="Martin F."/>
            <person name="Silar P."/>
            <person name="Natvig D.O."/>
            <person name="Lalanne C."/>
            <person name="Gautier V."/>
            <person name="Ament-Velasquez S.L."/>
            <person name="Kruys A."/>
            <person name="Hutchinson M.I."/>
            <person name="Powell A.J."/>
            <person name="Barry K."/>
            <person name="Miller A.N."/>
            <person name="Grigoriev I.V."/>
            <person name="Debuchy R."/>
            <person name="Gladieux P."/>
            <person name="Hiltunen Thoren M."/>
            <person name="Johannesson H."/>
        </authorList>
    </citation>
    <scope>NUCLEOTIDE SEQUENCE</scope>
    <source>
        <strain evidence="3">CBS 314.62</strain>
    </source>
</reference>
<gene>
    <name evidence="3" type="ORF">B0T22DRAFT_383739</name>
</gene>
<reference evidence="3" key="2">
    <citation type="submission" date="2023-06" db="EMBL/GenBank/DDBJ databases">
        <authorList>
            <consortium name="Lawrence Berkeley National Laboratory"/>
            <person name="Haridas S."/>
            <person name="Hensen N."/>
            <person name="Bonometti L."/>
            <person name="Westerberg I."/>
            <person name="Brannstrom I.O."/>
            <person name="Guillou S."/>
            <person name="Cros-Aarteil S."/>
            <person name="Calhoun S."/>
            <person name="Kuo A."/>
            <person name="Mondo S."/>
            <person name="Pangilinan J."/>
            <person name="Riley R."/>
            <person name="Labutti K."/>
            <person name="Andreopoulos B."/>
            <person name="Lipzen A."/>
            <person name="Chen C."/>
            <person name="Yanf M."/>
            <person name="Daum C."/>
            <person name="Ng V."/>
            <person name="Clum A."/>
            <person name="Steindorff A."/>
            <person name="Ohm R."/>
            <person name="Martin F."/>
            <person name="Silar P."/>
            <person name="Natvig D."/>
            <person name="Lalanne C."/>
            <person name="Gautier V."/>
            <person name="Ament-Velasquez S.L."/>
            <person name="Kruys A."/>
            <person name="Hutchinson M.I."/>
            <person name="Powell A.J."/>
            <person name="Barry K."/>
            <person name="Miller A.N."/>
            <person name="Grigoriev I.V."/>
            <person name="Debuchy R."/>
            <person name="Gladieux P."/>
            <person name="Thoren M.H."/>
            <person name="Johannesson H."/>
        </authorList>
    </citation>
    <scope>NUCLEOTIDE SEQUENCE</scope>
    <source>
        <strain evidence="3">CBS 314.62</strain>
    </source>
</reference>
<name>A0AAE0X2X1_9PEZI</name>
<feature type="region of interest" description="Disordered" evidence="1">
    <location>
        <begin position="286"/>
        <end position="382"/>
    </location>
</feature>
<feature type="domain" description="DUF2293" evidence="2">
    <location>
        <begin position="177"/>
        <end position="266"/>
    </location>
</feature>
<dbReference type="PANTHER" id="PTHR38113:SF1">
    <property type="entry name" value="DUF2293 DOMAIN-CONTAINING PROTEIN"/>
    <property type="match status" value="1"/>
</dbReference>
<feature type="region of interest" description="Disordered" evidence="1">
    <location>
        <begin position="535"/>
        <end position="554"/>
    </location>
</feature>
<feature type="region of interest" description="Disordered" evidence="1">
    <location>
        <begin position="1"/>
        <end position="31"/>
    </location>
</feature>